<protein>
    <recommendedName>
        <fullName evidence="4">Glycosyltransferase 61 catalytic domain-containing protein</fullName>
    </recommendedName>
</protein>
<evidence type="ECO:0000256" key="1">
    <source>
        <dbReference type="ARBA" id="ARBA00022676"/>
    </source>
</evidence>
<evidence type="ECO:0000313" key="5">
    <source>
        <dbReference type="EMBL" id="GGF20439.1"/>
    </source>
</evidence>
<accession>A0ABQ1UJA1</accession>
<comment type="caution">
    <text evidence="5">The sequence shown here is derived from an EMBL/GenBank/DDBJ whole genome shotgun (WGS) entry which is preliminary data.</text>
</comment>
<dbReference type="Pfam" id="PF04577">
    <property type="entry name" value="Glyco_transf_61"/>
    <property type="match status" value="1"/>
</dbReference>
<evidence type="ECO:0000259" key="4">
    <source>
        <dbReference type="Pfam" id="PF04577"/>
    </source>
</evidence>
<name>A0ABQ1UJA1_9BACT</name>
<organism evidence="5 6">
    <name type="scientific">Hymenobacter cavernae</name>
    <dbReference type="NCBI Taxonomy" id="2044852"/>
    <lineage>
        <taxon>Bacteria</taxon>
        <taxon>Pseudomonadati</taxon>
        <taxon>Bacteroidota</taxon>
        <taxon>Cytophagia</taxon>
        <taxon>Cytophagales</taxon>
        <taxon>Hymenobacteraceae</taxon>
        <taxon>Hymenobacter</taxon>
    </lineage>
</organism>
<dbReference type="Proteomes" id="UP000632273">
    <property type="component" value="Unassembled WGS sequence"/>
</dbReference>
<dbReference type="RefSeq" id="WP_188815329.1">
    <property type="nucleotide sequence ID" value="NZ_BMHT01000006.1"/>
</dbReference>
<dbReference type="PANTHER" id="PTHR20961">
    <property type="entry name" value="GLYCOSYLTRANSFERASE"/>
    <property type="match status" value="1"/>
</dbReference>
<evidence type="ECO:0000313" key="6">
    <source>
        <dbReference type="Proteomes" id="UP000632273"/>
    </source>
</evidence>
<sequence>MSLVKKAVDLAVGRINALLPNLAAAEVIDILPAQKEFVYQLPRNNEQLPGEVTKVYQALVDSKPSLPVRHLYVYKDVNVSYQGAIFKNLSLAIKSLCYPALKKEYSDSFLLKQWLGKPAPVPADVTVAVVHDHNSTGNYYHWLIEACPRILLLSRKAPECTLLVPAPIPEYVATTTALLGYTKLLPIRQNEMLKAGTVLLAEPAAEHKAFDLRHHDPELLQELRTRILQGLKVPAVTPFRRIYVSRSRQKTRRLVNEEAFVAAIKAFGFEEVYFENMSFEEQVQLMNETQVLIGAHGANLANALFMQPNTKLVEIVNEEMVNSVYFRLASYLELPYYVIAGKPRVEKTYDNNSDLTVDIPVLKALLQHMLASAPVR</sequence>
<keyword evidence="6" id="KW-1185">Reference proteome</keyword>
<evidence type="ECO:0000256" key="2">
    <source>
        <dbReference type="ARBA" id="ARBA00022679"/>
    </source>
</evidence>
<dbReference type="InterPro" id="IPR007657">
    <property type="entry name" value="Glycosyltransferase_61"/>
</dbReference>
<proteinExistence type="predicted"/>
<keyword evidence="1" id="KW-0328">Glycosyltransferase</keyword>
<evidence type="ECO:0000256" key="3">
    <source>
        <dbReference type="ARBA" id="ARBA00023180"/>
    </source>
</evidence>
<dbReference type="InterPro" id="IPR049625">
    <property type="entry name" value="Glyco_transf_61_cat"/>
</dbReference>
<keyword evidence="2" id="KW-0808">Transferase</keyword>
<reference evidence="6" key="1">
    <citation type="journal article" date="2019" name="Int. J. Syst. Evol. Microbiol.">
        <title>The Global Catalogue of Microorganisms (GCM) 10K type strain sequencing project: providing services to taxonomists for standard genome sequencing and annotation.</title>
        <authorList>
            <consortium name="The Broad Institute Genomics Platform"/>
            <consortium name="The Broad Institute Genome Sequencing Center for Infectious Disease"/>
            <person name="Wu L."/>
            <person name="Ma J."/>
        </authorList>
    </citation>
    <scope>NUCLEOTIDE SEQUENCE [LARGE SCALE GENOMIC DNA]</scope>
    <source>
        <strain evidence="6">CGMCC 1.15197</strain>
    </source>
</reference>
<dbReference type="EMBL" id="BMHT01000006">
    <property type="protein sequence ID" value="GGF20439.1"/>
    <property type="molecule type" value="Genomic_DNA"/>
</dbReference>
<keyword evidence="3" id="KW-0325">Glycoprotein</keyword>
<feature type="domain" description="Glycosyltransferase 61 catalytic" evidence="4">
    <location>
        <begin position="139"/>
        <end position="313"/>
    </location>
</feature>
<gene>
    <name evidence="5" type="ORF">GCM10011383_35100</name>
</gene>